<proteinExistence type="predicted"/>
<gene>
    <name evidence="1" type="ORF">E5356_03415</name>
</gene>
<evidence type="ECO:0000313" key="1">
    <source>
        <dbReference type="EMBL" id="TGY07693.1"/>
    </source>
</evidence>
<comment type="caution">
    <text evidence="1">The sequence shown here is derived from an EMBL/GenBank/DDBJ whole genome shotgun (WGS) entry which is preliminary data.</text>
</comment>
<dbReference type="EMBL" id="SRZA01000005">
    <property type="protein sequence ID" value="TGY07693.1"/>
    <property type="molecule type" value="Genomic_DNA"/>
</dbReference>
<reference evidence="1 2" key="1">
    <citation type="submission" date="2019-04" db="EMBL/GenBank/DDBJ databases">
        <title>Microbes associate with the intestines of laboratory mice.</title>
        <authorList>
            <person name="Navarre W."/>
            <person name="Wong E."/>
            <person name="Huang K."/>
            <person name="Tropini C."/>
            <person name="Ng K."/>
            <person name="Yu B."/>
        </authorList>
    </citation>
    <scope>NUCLEOTIDE SEQUENCE [LARGE SCALE GENOMIC DNA]</scope>
    <source>
        <strain evidence="1 2">NM70_E10</strain>
    </source>
</reference>
<name>A0A4S2B1Z0_9BACE</name>
<dbReference type="Proteomes" id="UP000305751">
    <property type="component" value="Unassembled WGS sequence"/>
</dbReference>
<accession>A0A4S2B1Z0</accession>
<protein>
    <submittedName>
        <fullName evidence="1">Uncharacterized protein</fullName>
    </submittedName>
</protein>
<dbReference type="AlphaFoldDB" id="A0A4S2B1Z0"/>
<keyword evidence="2" id="KW-1185">Reference proteome</keyword>
<dbReference type="RefSeq" id="WP_168355366.1">
    <property type="nucleotide sequence ID" value="NZ_CAJTBC010000005.1"/>
</dbReference>
<evidence type="ECO:0000313" key="2">
    <source>
        <dbReference type="Proteomes" id="UP000305751"/>
    </source>
</evidence>
<sequence length="72" mass="8462">MNRADSFHAILSDKRGLISEADAVRLKEFADYRKLVFASDKIKHGMGLWCAVPQNNWIYCTETFLIFYFNHF</sequence>
<organism evidence="1 2">
    <name type="scientific">Bacteroides acidifaciens</name>
    <dbReference type="NCBI Taxonomy" id="85831"/>
    <lineage>
        <taxon>Bacteria</taxon>
        <taxon>Pseudomonadati</taxon>
        <taxon>Bacteroidota</taxon>
        <taxon>Bacteroidia</taxon>
        <taxon>Bacteroidales</taxon>
        <taxon>Bacteroidaceae</taxon>
        <taxon>Bacteroides</taxon>
    </lineage>
</organism>